<dbReference type="AlphaFoldDB" id="A0A2P2QHA7"/>
<reference evidence="1" key="1">
    <citation type="submission" date="2018-02" db="EMBL/GenBank/DDBJ databases">
        <title>Rhizophora mucronata_Transcriptome.</title>
        <authorList>
            <person name="Meera S.P."/>
            <person name="Sreeshan A."/>
            <person name="Augustine A."/>
        </authorList>
    </citation>
    <scope>NUCLEOTIDE SEQUENCE</scope>
    <source>
        <tissue evidence="1">Leaf</tissue>
    </source>
</reference>
<accession>A0A2P2QHA7</accession>
<evidence type="ECO:0000313" key="1">
    <source>
        <dbReference type="EMBL" id="MBX66381.1"/>
    </source>
</evidence>
<proteinExistence type="predicted"/>
<sequence length="40" mass="4717">MTKVNLAQPNRNPNHRELASFIIKSIPLHLEQFEIRAYII</sequence>
<organism evidence="1">
    <name type="scientific">Rhizophora mucronata</name>
    <name type="common">Asiatic mangrove</name>
    <dbReference type="NCBI Taxonomy" id="61149"/>
    <lineage>
        <taxon>Eukaryota</taxon>
        <taxon>Viridiplantae</taxon>
        <taxon>Streptophyta</taxon>
        <taxon>Embryophyta</taxon>
        <taxon>Tracheophyta</taxon>
        <taxon>Spermatophyta</taxon>
        <taxon>Magnoliopsida</taxon>
        <taxon>eudicotyledons</taxon>
        <taxon>Gunneridae</taxon>
        <taxon>Pentapetalae</taxon>
        <taxon>rosids</taxon>
        <taxon>fabids</taxon>
        <taxon>Malpighiales</taxon>
        <taxon>Rhizophoraceae</taxon>
        <taxon>Rhizophora</taxon>
    </lineage>
</organism>
<protein>
    <submittedName>
        <fullName evidence="1">Uncharacterized protein</fullName>
    </submittedName>
</protein>
<name>A0A2P2QHA7_RHIMU</name>
<dbReference type="EMBL" id="GGEC01085897">
    <property type="protein sequence ID" value="MBX66381.1"/>
    <property type="molecule type" value="Transcribed_RNA"/>
</dbReference>